<sequence length="76" mass="8236">MSEPAPSLETKPAIPPGPERLPEILLASIIALAEAGEVEQACRLAGQAYVALRISDPAAARRFDVFLHRSTRKLAW</sequence>
<dbReference type="eggNOG" id="ENOG5032EIS">
    <property type="taxonomic scope" value="Bacteria"/>
</dbReference>
<dbReference type="AlphaFoldDB" id="B6JAL9"/>
<keyword evidence="2" id="KW-1185">Reference proteome</keyword>
<dbReference type="KEGG" id="oca:OCAR_4239"/>
<dbReference type="PATRIC" id="fig|504832.7.peg.294"/>
<dbReference type="OrthoDB" id="8266134at2"/>
<organism evidence="1 2">
    <name type="scientific">Afipia carboxidovorans (strain ATCC 49405 / DSM 1227 / KCTC 32145 / OM5)</name>
    <name type="common">Oligotropha carboxidovorans</name>
    <dbReference type="NCBI Taxonomy" id="504832"/>
    <lineage>
        <taxon>Bacteria</taxon>
        <taxon>Pseudomonadati</taxon>
        <taxon>Pseudomonadota</taxon>
        <taxon>Alphaproteobacteria</taxon>
        <taxon>Hyphomicrobiales</taxon>
        <taxon>Nitrobacteraceae</taxon>
        <taxon>Afipia</taxon>
    </lineage>
</organism>
<accession>B6JAL9</accession>
<protein>
    <submittedName>
        <fullName evidence="1">Uncharacterized protein</fullName>
    </submittedName>
</protein>
<name>B6JAL9_AFIC5</name>
<gene>
    <name evidence="1" type="ordered locus">OCA5_c02780</name>
</gene>
<evidence type="ECO:0000313" key="2">
    <source>
        <dbReference type="Proteomes" id="UP000007730"/>
    </source>
</evidence>
<dbReference type="KEGG" id="ocg:OCA5_c02780"/>
<evidence type="ECO:0000313" key="1">
    <source>
        <dbReference type="EMBL" id="AEI05007.1"/>
    </source>
</evidence>
<dbReference type="Proteomes" id="UP000007730">
    <property type="component" value="Chromosome"/>
</dbReference>
<dbReference type="EMBL" id="CP002826">
    <property type="protein sequence ID" value="AEI05007.1"/>
    <property type="molecule type" value="Genomic_DNA"/>
</dbReference>
<dbReference type="HOGENOM" id="CLU_2614105_0_0_5"/>
<proteinExistence type="predicted"/>
<reference evidence="1 2" key="1">
    <citation type="journal article" date="2011" name="J. Bacteriol.">
        <title>Complete genome sequences of the chemolithoautotrophic Oligotropha carboxidovorans strains OM4 and OM5.</title>
        <authorList>
            <person name="Volland S."/>
            <person name="Rachinger M."/>
            <person name="Strittmatter A."/>
            <person name="Daniel R."/>
            <person name="Gottschalk G."/>
            <person name="Meyer O."/>
        </authorList>
    </citation>
    <scope>NUCLEOTIDE SEQUENCE [LARGE SCALE GENOMIC DNA]</scope>
    <source>
        <strain evidence="2">ATCC 49405 / DSM 1227 / KCTC 32145 / OM5</strain>
    </source>
</reference>
<dbReference type="STRING" id="504832.OCA5_c02780"/>